<keyword evidence="5" id="KW-1133">Transmembrane helix</keyword>
<comment type="caution">
    <text evidence="9">The sequence shown here is derived from an EMBL/GenBank/DDBJ whole genome shotgun (WGS) entry which is preliminary data.</text>
</comment>
<dbReference type="GO" id="GO:0044874">
    <property type="term" value="P:lipoprotein localization to outer membrane"/>
    <property type="evidence" value="ECO:0007669"/>
    <property type="project" value="TreeGrafter"/>
</dbReference>
<proteinExistence type="inferred from homology"/>
<evidence type="ECO:0000259" key="8">
    <source>
        <dbReference type="PROSITE" id="PS50893"/>
    </source>
</evidence>
<evidence type="ECO:0000256" key="6">
    <source>
        <dbReference type="ARBA" id="ARBA00023251"/>
    </source>
</evidence>
<dbReference type="GO" id="GO:0089705">
    <property type="term" value="P:protein localization to outer membrane"/>
    <property type="evidence" value="ECO:0007669"/>
    <property type="project" value="TreeGrafter"/>
</dbReference>
<dbReference type="GO" id="GO:0005886">
    <property type="term" value="C:plasma membrane"/>
    <property type="evidence" value="ECO:0007669"/>
    <property type="project" value="TreeGrafter"/>
</dbReference>
<dbReference type="GO" id="GO:0005524">
    <property type="term" value="F:ATP binding"/>
    <property type="evidence" value="ECO:0007669"/>
    <property type="project" value="UniProtKB-KW"/>
</dbReference>
<dbReference type="InterPro" id="IPR015854">
    <property type="entry name" value="ABC_transpr_LolD-like"/>
</dbReference>
<evidence type="ECO:0000313" key="10">
    <source>
        <dbReference type="Proteomes" id="UP000315112"/>
    </source>
</evidence>
<dbReference type="PANTHER" id="PTHR24220">
    <property type="entry name" value="IMPORT ATP-BINDING PROTEIN"/>
    <property type="match status" value="1"/>
</dbReference>
<dbReference type="GO" id="GO:0022857">
    <property type="term" value="F:transmembrane transporter activity"/>
    <property type="evidence" value="ECO:0007669"/>
    <property type="project" value="TreeGrafter"/>
</dbReference>
<dbReference type="PROSITE" id="PS00211">
    <property type="entry name" value="ABC_TRANSPORTER_1"/>
    <property type="match status" value="1"/>
</dbReference>
<accession>A0A562PF21</accession>
<evidence type="ECO:0000256" key="7">
    <source>
        <dbReference type="ARBA" id="ARBA00038388"/>
    </source>
</evidence>
<keyword evidence="2" id="KW-1003">Cell membrane</keyword>
<evidence type="ECO:0000256" key="1">
    <source>
        <dbReference type="ARBA" id="ARBA00022448"/>
    </source>
</evidence>
<dbReference type="AlphaFoldDB" id="A0A562PF21"/>
<dbReference type="FunFam" id="3.40.50.300:FF:000032">
    <property type="entry name" value="Export ABC transporter ATP-binding protein"/>
    <property type="match status" value="1"/>
</dbReference>
<dbReference type="PROSITE" id="PS50893">
    <property type="entry name" value="ABC_TRANSPORTER_2"/>
    <property type="match status" value="1"/>
</dbReference>
<comment type="similarity">
    <text evidence="7">Belongs to the ABC transporter superfamily. Macrolide exporter (TC 3.A.1.122) family.</text>
</comment>
<dbReference type="InterPro" id="IPR017911">
    <property type="entry name" value="MacB-like_ATP-bd"/>
</dbReference>
<dbReference type="InterPro" id="IPR017871">
    <property type="entry name" value="ABC_transporter-like_CS"/>
</dbReference>
<gene>
    <name evidence="9" type="ORF">IP92_05344</name>
</gene>
<keyword evidence="6" id="KW-0046">Antibiotic resistance</keyword>
<protein>
    <submittedName>
        <fullName evidence="9">Putative ABC transport system ATP-binding protein</fullName>
    </submittedName>
</protein>
<keyword evidence="5" id="KW-0472">Membrane</keyword>
<dbReference type="Pfam" id="PF00005">
    <property type="entry name" value="ABC_tran"/>
    <property type="match status" value="1"/>
</dbReference>
<dbReference type="Proteomes" id="UP000315112">
    <property type="component" value="Unassembled WGS sequence"/>
</dbReference>
<reference evidence="9 10" key="1">
    <citation type="journal article" date="2015" name="Stand. Genomic Sci.">
        <title>Genomic Encyclopedia of Bacterial and Archaeal Type Strains, Phase III: the genomes of soil and plant-associated and newly described type strains.</title>
        <authorList>
            <person name="Whitman W.B."/>
            <person name="Woyke T."/>
            <person name="Klenk H.P."/>
            <person name="Zhou Y."/>
            <person name="Lilburn T.G."/>
            <person name="Beck B.J."/>
            <person name="De Vos P."/>
            <person name="Vandamme P."/>
            <person name="Eisen J.A."/>
            <person name="Garrity G."/>
            <person name="Hugenholtz P."/>
            <person name="Kyrpides N.C."/>
        </authorList>
    </citation>
    <scope>NUCLEOTIDE SEQUENCE [LARGE SCALE GENOMIC DNA]</scope>
    <source>
        <strain evidence="9 10">CGMCC 1.10685</strain>
    </source>
</reference>
<keyword evidence="5" id="KW-0812">Transmembrane</keyword>
<dbReference type="RefSeq" id="WP_229418986.1">
    <property type="nucleotide sequence ID" value="NZ_CP046904.1"/>
</dbReference>
<dbReference type="CDD" id="cd03255">
    <property type="entry name" value="ABC_MJ0796_LolCDE_FtsE"/>
    <property type="match status" value="1"/>
</dbReference>
<dbReference type="SMART" id="SM00382">
    <property type="entry name" value="AAA"/>
    <property type="match status" value="1"/>
</dbReference>
<dbReference type="PANTHER" id="PTHR24220:SF689">
    <property type="entry name" value="LIPOPROTEIN-RELEASING SYSTEM ATP-BINDING PROTEIN LOLD"/>
    <property type="match status" value="1"/>
</dbReference>
<dbReference type="InterPro" id="IPR003439">
    <property type="entry name" value="ABC_transporter-like_ATP-bd"/>
</dbReference>
<dbReference type="SUPFAM" id="SSF52540">
    <property type="entry name" value="P-loop containing nucleoside triphosphate hydrolases"/>
    <property type="match status" value="1"/>
</dbReference>
<dbReference type="GO" id="GO:0016887">
    <property type="term" value="F:ATP hydrolysis activity"/>
    <property type="evidence" value="ECO:0007669"/>
    <property type="project" value="InterPro"/>
</dbReference>
<organism evidence="9 10">
    <name type="scientific">Pseudoduganella flava</name>
    <dbReference type="NCBI Taxonomy" id="871742"/>
    <lineage>
        <taxon>Bacteria</taxon>
        <taxon>Pseudomonadati</taxon>
        <taxon>Pseudomonadota</taxon>
        <taxon>Betaproteobacteria</taxon>
        <taxon>Burkholderiales</taxon>
        <taxon>Oxalobacteraceae</taxon>
        <taxon>Telluria group</taxon>
        <taxon>Pseudoduganella</taxon>
    </lineage>
</organism>
<evidence type="ECO:0000256" key="3">
    <source>
        <dbReference type="ARBA" id="ARBA00022741"/>
    </source>
</evidence>
<keyword evidence="1" id="KW-0813">Transport</keyword>
<evidence type="ECO:0000256" key="2">
    <source>
        <dbReference type="ARBA" id="ARBA00022475"/>
    </source>
</evidence>
<feature type="domain" description="ABC transporter" evidence="8">
    <location>
        <begin position="6"/>
        <end position="230"/>
    </location>
</feature>
<dbReference type="EMBL" id="VLKW01000013">
    <property type="protein sequence ID" value="TWI43008.1"/>
    <property type="molecule type" value="Genomic_DNA"/>
</dbReference>
<dbReference type="GO" id="GO:0046677">
    <property type="term" value="P:response to antibiotic"/>
    <property type="evidence" value="ECO:0007669"/>
    <property type="project" value="UniProtKB-KW"/>
</dbReference>
<dbReference type="InterPro" id="IPR003593">
    <property type="entry name" value="AAA+_ATPase"/>
</dbReference>
<keyword evidence="3" id="KW-0547">Nucleotide-binding</keyword>
<dbReference type="InterPro" id="IPR027417">
    <property type="entry name" value="P-loop_NTPase"/>
</dbReference>
<evidence type="ECO:0000256" key="5">
    <source>
        <dbReference type="ARBA" id="ARBA00022989"/>
    </source>
</evidence>
<dbReference type="Gene3D" id="3.40.50.300">
    <property type="entry name" value="P-loop containing nucleotide triphosphate hydrolases"/>
    <property type="match status" value="1"/>
</dbReference>
<sequence>MTGALMALEGVHRSYMLGASPIRALRGVGLRLWPGEIVAVTGPSGSGKSTLLNICGLLDRAERGSVYFDGTLLADDDEAQRTLLRRRAVGFVFQSFHLVPVMNAHDNVDYPLALLGLPAAERRRRVGAALDRVGLAGFGKHRPDQLSGGQRQRVAIARAIVKQPRLVIADEPTASLDAVTAGQVTTLMRELAHEQGTAFLVATHDERVLPHCDRALMLDDGLLAGGHHAA</sequence>
<dbReference type="GO" id="GO:0098796">
    <property type="term" value="C:membrane protein complex"/>
    <property type="evidence" value="ECO:0007669"/>
    <property type="project" value="UniProtKB-ARBA"/>
</dbReference>
<keyword evidence="4 9" id="KW-0067">ATP-binding</keyword>
<name>A0A562PF21_9BURK</name>
<evidence type="ECO:0000313" key="9">
    <source>
        <dbReference type="EMBL" id="TWI43008.1"/>
    </source>
</evidence>
<evidence type="ECO:0000256" key="4">
    <source>
        <dbReference type="ARBA" id="ARBA00022840"/>
    </source>
</evidence>